<keyword evidence="1" id="KW-0342">GTP-binding</keyword>
<keyword evidence="3" id="KW-1133">Transmembrane helix</keyword>
<proteinExistence type="inferred from homology"/>
<evidence type="ECO:0000259" key="4">
    <source>
        <dbReference type="Pfam" id="PF00735"/>
    </source>
</evidence>
<accession>A0ABY8UAG4</accession>
<feature type="transmembrane region" description="Helical" evidence="3">
    <location>
        <begin position="424"/>
        <end position="442"/>
    </location>
</feature>
<dbReference type="Gene3D" id="3.40.50.300">
    <property type="entry name" value="P-loop containing nucleotide triphosphate hydrolases"/>
    <property type="match status" value="1"/>
</dbReference>
<reference evidence="5 6" key="1">
    <citation type="submission" date="2023-05" db="EMBL/GenBank/DDBJ databases">
        <title>A 100% complete, gapless, phased diploid assembly of the Scenedesmus obliquus UTEX 3031 genome.</title>
        <authorList>
            <person name="Biondi T.C."/>
            <person name="Hanschen E.R."/>
            <person name="Kwon T."/>
            <person name="Eng W."/>
            <person name="Kruse C.P.S."/>
            <person name="Koehler S.I."/>
            <person name="Kunde Y."/>
            <person name="Gleasner C.D."/>
            <person name="You Mak K.T."/>
            <person name="Polle J."/>
            <person name="Hovde B.T."/>
            <person name="Starkenburg S.R."/>
        </authorList>
    </citation>
    <scope>NUCLEOTIDE SEQUENCE [LARGE SCALE GENOMIC DNA]</scope>
    <source>
        <strain evidence="5 6">DOE0152z</strain>
    </source>
</reference>
<dbReference type="InterPro" id="IPR027417">
    <property type="entry name" value="P-loop_NTPase"/>
</dbReference>
<dbReference type="InterPro" id="IPR030379">
    <property type="entry name" value="G_SEPTIN_dom"/>
</dbReference>
<comment type="similarity">
    <text evidence="1">Belongs to the TRAFAC class TrmE-Era-EngA-EngB-Septin-like GTPase superfamily. Septin GTPase family.</text>
</comment>
<name>A0ABY8UAG4_TETOB</name>
<dbReference type="Proteomes" id="UP001244341">
    <property type="component" value="Chromosome 9b"/>
</dbReference>
<evidence type="ECO:0000313" key="5">
    <source>
        <dbReference type="EMBL" id="WIA18359.1"/>
    </source>
</evidence>
<keyword evidence="3" id="KW-0812">Transmembrane</keyword>
<protein>
    <recommendedName>
        <fullName evidence="4">Septin-type G domain-containing protein</fullName>
    </recommendedName>
</protein>
<sequence length="528" mass="58357">MSLIAPTVSGPVDSLNRVEDQDLNSALMDIPKASRGGRAYLSLSDAGQAAGEVAVDGPSSSKVPSLAVTDRPLTAYAAASMTPDAGGLTPQLTARTSMSNQTSLDYRNKQLALLGPLRPQPTKIWKRKFVKLMVVGDSGLGKTTLISALLSKPGEQLQVHDGTNTPLGQFLKDPDSLITRVTWKDEQDKVVWVFRVQDTPGYGDDQDISRHIGMIVQHINAQNTKWLDMESARDRCIDLIDVEDPRVDVCLYCLPPHRLRQNDVRYMAELSKHVPIIPVIMKADTMTIHEAQRFRQEVVNRLQNPALSGIRGKIEVFRFSPQTLERAGLPSSAAMSIPPFVVIASNDINQAALQDEPPTYWPERSYKWGTAEAFNPDHSDLLFLRSLLMAEALEEVSVDKRQRYEEWRQRHLATPFLAGLRRRLLRFALATALPAAAVVFAAQNGFDKQRMRDSVKDGAQRLKERVIGKKAADAQSAADARAESAAAAALREAEAAIMAAEQAQQAALQELQKGRQQQQQPAQKKGWF</sequence>
<feature type="domain" description="Septin-type G" evidence="4">
    <location>
        <begin position="131"/>
        <end position="414"/>
    </location>
</feature>
<organism evidence="5 6">
    <name type="scientific">Tetradesmus obliquus</name>
    <name type="common">Green alga</name>
    <name type="synonym">Acutodesmus obliquus</name>
    <dbReference type="NCBI Taxonomy" id="3088"/>
    <lineage>
        <taxon>Eukaryota</taxon>
        <taxon>Viridiplantae</taxon>
        <taxon>Chlorophyta</taxon>
        <taxon>core chlorophytes</taxon>
        <taxon>Chlorophyceae</taxon>
        <taxon>CS clade</taxon>
        <taxon>Sphaeropleales</taxon>
        <taxon>Scenedesmaceae</taxon>
        <taxon>Tetradesmus</taxon>
    </lineage>
</organism>
<dbReference type="SUPFAM" id="SSF52540">
    <property type="entry name" value="P-loop containing nucleoside triphosphate hydrolases"/>
    <property type="match status" value="1"/>
</dbReference>
<evidence type="ECO:0000256" key="2">
    <source>
        <dbReference type="SAM" id="MobiDB-lite"/>
    </source>
</evidence>
<gene>
    <name evidence="5" type="ORF">OEZ85_009824</name>
</gene>
<dbReference type="Pfam" id="PF00735">
    <property type="entry name" value="Septin"/>
    <property type="match status" value="1"/>
</dbReference>
<keyword evidence="3" id="KW-0472">Membrane</keyword>
<keyword evidence="1" id="KW-0547">Nucleotide-binding</keyword>
<dbReference type="PRINTS" id="PR00449">
    <property type="entry name" value="RASTRNSFRMNG"/>
</dbReference>
<evidence type="ECO:0000256" key="1">
    <source>
        <dbReference type="RuleBase" id="RU004560"/>
    </source>
</evidence>
<dbReference type="PANTHER" id="PTHR18884">
    <property type="entry name" value="SEPTIN"/>
    <property type="match status" value="1"/>
</dbReference>
<evidence type="ECO:0000256" key="3">
    <source>
        <dbReference type="SAM" id="Phobius"/>
    </source>
</evidence>
<feature type="region of interest" description="Disordered" evidence="2">
    <location>
        <begin position="508"/>
        <end position="528"/>
    </location>
</feature>
<dbReference type="EMBL" id="CP126216">
    <property type="protein sequence ID" value="WIA18359.1"/>
    <property type="molecule type" value="Genomic_DNA"/>
</dbReference>
<evidence type="ECO:0000313" key="6">
    <source>
        <dbReference type="Proteomes" id="UP001244341"/>
    </source>
</evidence>
<keyword evidence="6" id="KW-1185">Reference proteome</keyword>